<dbReference type="InParanoid" id="A0A545AZS0"/>
<dbReference type="GO" id="GO:0016702">
    <property type="term" value="F:oxidoreductase activity, acting on single donors with incorporation of molecular oxygen, incorporation of two atoms of oxygen"/>
    <property type="evidence" value="ECO:0007669"/>
    <property type="project" value="InterPro"/>
</dbReference>
<evidence type="ECO:0000313" key="3">
    <source>
        <dbReference type="Proteomes" id="UP000317982"/>
    </source>
</evidence>
<dbReference type="GO" id="GO:0005506">
    <property type="term" value="F:iron ion binding"/>
    <property type="evidence" value="ECO:0007669"/>
    <property type="project" value="InterPro"/>
</dbReference>
<dbReference type="InterPro" id="IPR011051">
    <property type="entry name" value="RmlC_Cupin_sf"/>
</dbReference>
<keyword evidence="3" id="KW-1185">Reference proteome</keyword>
<protein>
    <recommendedName>
        <fullName evidence="4">Cysteine dioxygenase</fullName>
    </recommendedName>
</protein>
<dbReference type="EMBL" id="VIRS01000001">
    <property type="protein sequence ID" value="TQS46809.1"/>
    <property type="molecule type" value="Genomic_DNA"/>
</dbReference>
<dbReference type="Pfam" id="PF05995">
    <property type="entry name" value="CDO_I"/>
    <property type="match status" value="1"/>
</dbReference>
<dbReference type="SUPFAM" id="SSF51182">
    <property type="entry name" value="RmlC-like cupins"/>
    <property type="match status" value="1"/>
</dbReference>
<dbReference type="Proteomes" id="UP000317982">
    <property type="component" value="Unassembled WGS sequence"/>
</dbReference>
<dbReference type="AlphaFoldDB" id="A0A545AZS0"/>
<dbReference type="InterPro" id="IPR014710">
    <property type="entry name" value="RmlC-like_jellyroll"/>
</dbReference>
<dbReference type="Gene3D" id="2.60.120.10">
    <property type="entry name" value="Jelly Rolls"/>
    <property type="match status" value="1"/>
</dbReference>
<gene>
    <name evidence="2" type="ORF">FL583_00575</name>
</gene>
<dbReference type="OrthoDB" id="4217976at2"/>
<dbReference type="RefSeq" id="WP_142702427.1">
    <property type="nucleotide sequence ID" value="NZ_VIRS01000001.1"/>
</dbReference>
<evidence type="ECO:0000313" key="2">
    <source>
        <dbReference type="EMBL" id="TQS46809.1"/>
    </source>
</evidence>
<comment type="caution">
    <text evidence="2">The sequence shown here is derived from an EMBL/GenBank/DDBJ whole genome shotgun (WGS) entry which is preliminary data.</text>
</comment>
<sequence>MAEMISTAAPARTSGLDHLEPYLLAPSSLTPTALRERAEIITAEIAAAGGAEALLAASDGGPVALRGNFLYDAWLVRWAPGDATDLHAHSVGFQTVTVLGGSLRETVASPASLDETELAAGGQLAARPGHTHRLVAGEAGAVTLMLSSPPRPVPVIKG</sequence>
<evidence type="ECO:0008006" key="4">
    <source>
        <dbReference type="Google" id="ProtNLM"/>
    </source>
</evidence>
<organism evidence="2 3">
    <name type="scientific">Cryptosporangium phraense</name>
    <dbReference type="NCBI Taxonomy" id="2593070"/>
    <lineage>
        <taxon>Bacteria</taxon>
        <taxon>Bacillati</taxon>
        <taxon>Actinomycetota</taxon>
        <taxon>Actinomycetes</taxon>
        <taxon>Cryptosporangiales</taxon>
        <taxon>Cryptosporangiaceae</taxon>
        <taxon>Cryptosporangium</taxon>
    </lineage>
</organism>
<reference evidence="2 3" key="1">
    <citation type="submission" date="2019-07" db="EMBL/GenBank/DDBJ databases">
        <title>Cryptosporangium phraense sp. nov., isolated from plant litter.</title>
        <authorList>
            <person name="Suriyachadkun C."/>
        </authorList>
    </citation>
    <scope>NUCLEOTIDE SEQUENCE [LARGE SCALE GENOMIC DNA]</scope>
    <source>
        <strain evidence="2 3">A-T 5661</strain>
    </source>
</reference>
<proteinExistence type="inferred from homology"/>
<accession>A0A545AZS0</accession>
<evidence type="ECO:0000256" key="1">
    <source>
        <dbReference type="ARBA" id="ARBA00006622"/>
    </source>
</evidence>
<dbReference type="InterPro" id="IPR010300">
    <property type="entry name" value="CDO_1"/>
</dbReference>
<name>A0A545AZS0_9ACTN</name>
<comment type="similarity">
    <text evidence="1">Belongs to the cysteine dioxygenase family.</text>
</comment>